<reference evidence="7" key="1">
    <citation type="submission" date="2011-08" db="EMBL/GenBank/DDBJ databases">
        <title>The draft genome of Latimeria chalumnae.</title>
        <authorList>
            <person name="Di Palma F."/>
            <person name="Alfoldi J."/>
            <person name="Johnson J."/>
            <person name="Berlin A."/>
            <person name="Gnerre S."/>
            <person name="Jaffe D."/>
            <person name="MacCallum I."/>
            <person name="Young S."/>
            <person name="Walker B.J."/>
            <person name="Lander E."/>
            <person name="Lindblad-Toh K."/>
        </authorList>
    </citation>
    <scope>NUCLEOTIDE SEQUENCE [LARGE SCALE GENOMIC DNA]</scope>
    <source>
        <strain evidence="7">Wild caught</strain>
    </source>
</reference>
<dbReference type="PANTHER" id="PTHR24366">
    <property type="entry name" value="IG(IMMUNOGLOBULIN) AND LRR(LEUCINE RICH REPEAT) DOMAINS"/>
    <property type="match status" value="1"/>
</dbReference>
<protein>
    <recommendedName>
        <fullName evidence="5">LRRCT domain-containing protein</fullName>
    </recommendedName>
</protein>
<reference evidence="6" key="3">
    <citation type="submission" date="2025-09" db="UniProtKB">
        <authorList>
            <consortium name="Ensembl"/>
        </authorList>
    </citation>
    <scope>IDENTIFICATION</scope>
</reference>
<keyword evidence="3" id="KW-0677">Repeat</keyword>
<dbReference type="eggNOG" id="KOG0619">
    <property type="taxonomic scope" value="Eukaryota"/>
</dbReference>
<keyword evidence="1" id="KW-0433">Leucine-rich repeat</keyword>
<dbReference type="PANTHER" id="PTHR24366:SF171">
    <property type="entry name" value="LEUCINE RICH REPEAT NEURONAL 4"/>
    <property type="match status" value="1"/>
</dbReference>
<keyword evidence="2" id="KW-0732">Signal</keyword>
<dbReference type="InParanoid" id="H2ZZQ4"/>
<evidence type="ECO:0000256" key="1">
    <source>
        <dbReference type="ARBA" id="ARBA00022614"/>
    </source>
</evidence>
<evidence type="ECO:0000313" key="7">
    <source>
        <dbReference type="Proteomes" id="UP000008672"/>
    </source>
</evidence>
<dbReference type="Bgee" id="ENSLACG00000002569">
    <property type="expression patterns" value="Expressed in post-anal tail muscle"/>
</dbReference>
<dbReference type="InterPro" id="IPR032675">
    <property type="entry name" value="LRR_dom_sf"/>
</dbReference>
<dbReference type="SMART" id="SM00369">
    <property type="entry name" value="LRR_TYP"/>
    <property type="match status" value="4"/>
</dbReference>
<dbReference type="InterPro" id="IPR000483">
    <property type="entry name" value="Cys-rich_flank_reg_C"/>
</dbReference>
<evidence type="ECO:0000256" key="2">
    <source>
        <dbReference type="ARBA" id="ARBA00022729"/>
    </source>
</evidence>
<organism evidence="6 7">
    <name type="scientific">Latimeria chalumnae</name>
    <name type="common">Coelacanth</name>
    <dbReference type="NCBI Taxonomy" id="7897"/>
    <lineage>
        <taxon>Eukaryota</taxon>
        <taxon>Metazoa</taxon>
        <taxon>Chordata</taxon>
        <taxon>Craniata</taxon>
        <taxon>Vertebrata</taxon>
        <taxon>Euteleostomi</taxon>
        <taxon>Coelacanthiformes</taxon>
        <taxon>Coelacanthidae</taxon>
        <taxon>Latimeria</taxon>
    </lineage>
</organism>
<accession>H2ZZQ4</accession>
<dbReference type="SUPFAM" id="SSF52058">
    <property type="entry name" value="L domain-like"/>
    <property type="match status" value="1"/>
</dbReference>
<dbReference type="Proteomes" id="UP000008672">
    <property type="component" value="Unassembled WGS sequence"/>
</dbReference>
<reference evidence="6" key="2">
    <citation type="submission" date="2025-08" db="UniProtKB">
        <authorList>
            <consortium name="Ensembl"/>
        </authorList>
    </citation>
    <scope>IDENTIFICATION</scope>
</reference>
<dbReference type="SMART" id="SM00365">
    <property type="entry name" value="LRR_SD22"/>
    <property type="match status" value="3"/>
</dbReference>
<proteinExistence type="predicted"/>
<dbReference type="EMBL" id="AFYH01105092">
    <property type="status" value="NOT_ANNOTATED_CDS"/>
    <property type="molecule type" value="Genomic_DNA"/>
</dbReference>
<name>H2ZZQ4_LATCH</name>
<dbReference type="SMART" id="SM00082">
    <property type="entry name" value="LRRCT"/>
    <property type="match status" value="1"/>
</dbReference>
<dbReference type="HOGENOM" id="CLU_1558767_0_0_1"/>
<dbReference type="Pfam" id="PF13855">
    <property type="entry name" value="LRR_8"/>
    <property type="match status" value="1"/>
</dbReference>
<dbReference type="SMART" id="SM00364">
    <property type="entry name" value="LRR_BAC"/>
    <property type="match status" value="5"/>
</dbReference>
<evidence type="ECO:0000256" key="4">
    <source>
        <dbReference type="SAM" id="MobiDB-lite"/>
    </source>
</evidence>
<dbReference type="GeneTree" id="ENSGT00940000161826"/>
<evidence type="ECO:0000256" key="3">
    <source>
        <dbReference type="ARBA" id="ARBA00022737"/>
    </source>
</evidence>
<evidence type="ECO:0000313" key="6">
    <source>
        <dbReference type="Ensembl" id="ENSLACP00000002875.1"/>
    </source>
</evidence>
<dbReference type="PRINTS" id="PR00019">
    <property type="entry name" value="LEURICHRPT"/>
</dbReference>
<dbReference type="Ensembl" id="ENSLACT00000002898.1">
    <property type="protein sequence ID" value="ENSLACP00000002875.1"/>
    <property type="gene ID" value="ENSLACG00000002569.1"/>
</dbReference>
<sequence>LTLSYNQLQTVPDLGNVRSLTKLYLAHNKISALPTDGFSGLKQLVELDLSNNRIENLPDHLFNQSHKLQVLDLSQNRITSFPRNLITNLKSLELFHVNNNQLTQVPEEFFGDLTLAYVYLSDNPWHCDCHLEYFKSWIEDNSFSVYRSNNSFTLNDPKSVTCETPSKFNRRPVKTTSERSPELTTPPLTQTCPATERVNY</sequence>
<dbReference type="AlphaFoldDB" id="H2ZZQ4"/>
<dbReference type="Gene3D" id="3.80.10.10">
    <property type="entry name" value="Ribonuclease Inhibitor"/>
    <property type="match status" value="1"/>
</dbReference>
<dbReference type="PROSITE" id="PS51450">
    <property type="entry name" value="LRR"/>
    <property type="match status" value="3"/>
</dbReference>
<keyword evidence="7" id="KW-1185">Reference proteome</keyword>
<dbReference type="STRING" id="7897.ENSLACP00000002875"/>
<dbReference type="InterPro" id="IPR003591">
    <property type="entry name" value="Leu-rich_rpt_typical-subtyp"/>
</dbReference>
<evidence type="ECO:0000259" key="5">
    <source>
        <dbReference type="SMART" id="SM00082"/>
    </source>
</evidence>
<dbReference type="InterPro" id="IPR001611">
    <property type="entry name" value="Leu-rich_rpt"/>
</dbReference>
<feature type="domain" description="LRRCT" evidence="5">
    <location>
        <begin position="123"/>
        <end position="182"/>
    </location>
</feature>
<dbReference type="OMA" id="CHNALEN"/>
<feature type="region of interest" description="Disordered" evidence="4">
    <location>
        <begin position="165"/>
        <end position="190"/>
    </location>
</feature>